<dbReference type="Pfam" id="PF00202">
    <property type="entry name" value="Aminotran_3"/>
    <property type="match status" value="1"/>
</dbReference>
<dbReference type="GO" id="GO:0008483">
    <property type="term" value="F:transaminase activity"/>
    <property type="evidence" value="ECO:0007669"/>
    <property type="project" value="InterPro"/>
</dbReference>
<dbReference type="InterPro" id="IPR015421">
    <property type="entry name" value="PyrdxlP-dep_Trfase_major"/>
</dbReference>
<protein>
    <submittedName>
        <fullName evidence="3">PLP-dependent transferase</fullName>
    </submittedName>
</protein>
<dbReference type="Gene3D" id="3.90.1150.10">
    <property type="entry name" value="Aspartate Aminotransferase, domain 1"/>
    <property type="match status" value="1"/>
</dbReference>
<evidence type="ECO:0000313" key="3">
    <source>
        <dbReference type="EMBL" id="KEQ68377.1"/>
    </source>
</evidence>
<dbReference type="Proteomes" id="UP000027730">
    <property type="component" value="Unassembled WGS sequence"/>
</dbReference>
<dbReference type="RefSeq" id="XP_013422519.1">
    <property type="nucleotide sequence ID" value="XM_013567065.1"/>
</dbReference>
<dbReference type="InterPro" id="IPR005814">
    <property type="entry name" value="Aminotrans_3"/>
</dbReference>
<organism evidence="3 4">
    <name type="scientific">Aureobasidium namibiae CBS 147.97</name>
    <dbReference type="NCBI Taxonomy" id="1043004"/>
    <lineage>
        <taxon>Eukaryota</taxon>
        <taxon>Fungi</taxon>
        <taxon>Dikarya</taxon>
        <taxon>Ascomycota</taxon>
        <taxon>Pezizomycotina</taxon>
        <taxon>Dothideomycetes</taxon>
        <taxon>Dothideomycetidae</taxon>
        <taxon>Dothideales</taxon>
        <taxon>Saccotheciaceae</taxon>
        <taxon>Aureobasidium</taxon>
    </lineage>
</organism>
<proteinExistence type="predicted"/>
<dbReference type="Gene3D" id="3.40.640.10">
    <property type="entry name" value="Type I PLP-dependent aspartate aminotransferase-like (Major domain)"/>
    <property type="match status" value="1"/>
</dbReference>
<dbReference type="STRING" id="1043004.A0A074WER1"/>
<reference evidence="3 4" key="1">
    <citation type="journal article" date="2014" name="BMC Genomics">
        <title>Genome sequencing of four Aureobasidium pullulans varieties: biotechnological potential, stress tolerance, and description of new species.</title>
        <authorList>
            <person name="Gostin Ar C."/>
            <person name="Ohm R.A."/>
            <person name="Kogej T."/>
            <person name="Sonjak S."/>
            <person name="Turk M."/>
            <person name="Zajc J."/>
            <person name="Zalar P."/>
            <person name="Grube M."/>
            <person name="Sun H."/>
            <person name="Han J."/>
            <person name="Sharma A."/>
            <person name="Chiniquy J."/>
            <person name="Ngan C.Y."/>
            <person name="Lipzen A."/>
            <person name="Barry K."/>
            <person name="Grigoriev I.V."/>
            <person name="Gunde-Cimerman N."/>
        </authorList>
    </citation>
    <scope>NUCLEOTIDE SEQUENCE [LARGE SCALE GENOMIC DNA]</scope>
    <source>
        <strain evidence="3 4">CBS 147.97</strain>
    </source>
</reference>
<keyword evidence="2" id="KW-0663">Pyridoxal phosphate</keyword>
<name>A0A074WER1_9PEZI</name>
<dbReference type="OrthoDB" id="425114at2759"/>
<keyword evidence="4" id="KW-1185">Reference proteome</keyword>
<dbReference type="InterPro" id="IPR015422">
    <property type="entry name" value="PyrdxlP-dep_Trfase_small"/>
</dbReference>
<evidence type="ECO:0000256" key="1">
    <source>
        <dbReference type="ARBA" id="ARBA00001933"/>
    </source>
</evidence>
<dbReference type="GeneID" id="25412697"/>
<dbReference type="InterPro" id="IPR015424">
    <property type="entry name" value="PyrdxlP-dep_Trfase"/>
</dbReference>
<dbReference type="SUPFAM" id="SSF53383">
    <property type="entry name" value="PLP-dependent transferases"/>
    <property type="match status" value="1"/>
</dbReference>
<dbReference type="GO" id="GO:0030170">
    <property type="term" value="F:pyridoxal phosphate binding"/>
    <property type="evidence" value="ECO:0007669"/>
    <property type="project" value="InterPro"/>
</dbReference>
<dbReference type="HOGENOM" id="CLU_016922_1_1_1"/>
<dbReference type="PANTHER" id="PTHR43713:SF3">
    <property type="entry name" value="GLUTAMATE-1-SEMIALDEHYDE 2,1-AMINOMUTASE 1, CHLOROPLASTIC-RELATED"/>
    <property type="match status" value="1"/>
</dbReference>
<gene>
    <name evidence="3" type="ORF">M436DRAFT_58643</name>
</gene>
<accession>A0A074WER1</accession>
<dbReference type="EMBL" id="KL584731">
    <property type="protein sequence ID" value="KEQ68377.1"/>
    <property type="molecule type" value="Genomic_DNA"/>
</dbReference>
<feature type="non-terminal residue" evidence="3">
    <location>
        <position position="1"/>
    </location>
</feature>
<evidence type="ECO:0000256" key="2">
    <source>
        <dbReference type="ARBA" id="ARBA00022898"/>
    </source>
</evidence>
<evidence type="ECO:0000313" key="4">
    <source>
        <dbReference type="Proteomes" id="UP000027730"/>
    </source>
</evidence>
<dbReference type="PANTHER" id="PTHR43713">
    <property type="entry name" value="GLUTAMATE-1-SEMIALDEHYDE 2,1-AMINOMUTASE"/>
    <property type="match status" value="1"/>
</dbReference>
<keyword evidence="3" id="KW-0808">Transferase</keyword>
<comment type="cofactor">
    <cofactor evidence="1">
        <name>pyridoxal 5'-phosphate</name>
        <dbReference type="ChEBI" id="CHEBI:597326"/>
    </cofactor>
</comment>
<dbReference type="AlphaFoldDB" id="A0A074WER1"/>
<sequence>LSEYSAGLYGHSEPILVEAIKATLQENDSNPGANTKHEIKYASLICERFSLDTLRFTNLGTEANLQVLMAARHFTGRNKVVVFTGGYHGSVLGFSTKPIANTIDQQNFVVVEYNNIPATQTAIERTPDVGAVLVEGMQGASGNIVGTNEFLFAVQVSSCKVGAVFIFDEILTSRLVAGGLQEVVGPRPDLTTLRNYRDGSLAFEAFGGRRDIMAVG</sequence>